<name>A0A8S1QHE0_PARPR</name>
<dbReference type="AlphaFoldDB" id="A0A8S1QHE0"/>
<evidence type="ECO:0000256" key="1">
    <source>
        <dbReference type="PROSITE-ProRule" id="PRU00221"/>
    </source>
</evidence>
<keyword evidence="1" id="KW-0853">WD repeat</keyword>
<evidence type="ECO:0000313" key="2">
    <source>
        <dbReference type="EMBL" id="CAD8115033.1"/>
    </source>
</evidence>
<feature type="repeat" description="WD" evidence="1">
    <location>
        <begin position="444"/>
        <end position="478"/>
    </location>
</feature>
<protein>
    <recommendedName>
        <fullName evidence="4">WD domain, G-beta repeat protein</fullName>
    </recommendedName>
</protein>
<dbReference type="OMA" id="MNDSETC"/>
<reference evidence="2" key="1">
    <citation type="submission" date="2021-01" db="EMBL/GenBank/DDBJ databases">
        <authorList>
            <consortium name="Genoscope - CEA"/>
            <person name="William W."/>
        </authorList>
    </citation>
    <scope>NUCLEOTIDE SEQUENCE</scope>
</reference>
<dbReference type="PROSITE" id="PS50082">
    <property type="entry name" value="WD_REPEATS_2"/>
    <property type="match status" value="2"/>
</dbReference>
<dbReference type="InterPro" id="IPR001680">
    <property type="entry name" value="WD40_rpt"/>
</dbReference>
<keyword evidence="3" id="KW-1185">Reference proteome</keyword>
<dbReference type="Proteomes" id="UP000688137">
    <property type="component" value="Unassembled WGS sequence"/>
</dbReference>
<dbReference type="PANTHER" id="PTHR19920">
    <property type="entry name" value="WD40 PROTEIN CIAO1"/>
    <property type="match status" value="1"/>
</dbReference>
<gene>
    <name evidence="2" type="ORF">PPRIM_AZ9-3.1.T1620075</name>
</gene>
<dbReference type="EMBL" id="CAJJDM010000169">
    <property type="protein sequence ID" value="CAD8115033.1"/>
    <property type="molecule type" value="Genomic_DNA"/>
</dbReference>
<dbReference type="GO" id="GO:0097361">
    <property type="term" value="C:cytosolic [4Fe-4S] assembly targeting complex"/>
    <property type="evidence" value="ECO:0007669"/>
    <property type="project" value="TreeGrafter"/>
</dbReference>
<dbReference type="GO" id="GO:0016226">
    <property type="term" value="P:iron-sulfur cluster assembly"/>
    <property type="evidence" value="ECO:0007669"/>
    <property type="project" value="TreeGrafter"/>
</dbReference>
<comment type="caution">
    <text evidence="2">The sequence shown here is derived from an EMBL/GenBank/DDBJ whole genome shotgun (WGS) entry which is preliminary data.</text>
</comment>
<dbReference type="SMART" id="SM00320">
    <property type="entry name" value="WD40"/>
    <property type="match status" value="4"/>
</dbReference>
<evidence type="ECO:0008006" key="4">
    <source>
        <dbReference type="Google" id="ProtNLM"/>
    </source>
</evidence>
<feature type="repeat" description="WD" evidence="1">
    <location>
        <begin position="490"/>
        <end position="521"/>
    </location>
</feature>
<proteinExistence type="predicted"/>
<dbReference type="PANTHER" id="PTHR19920:SF0">
    <property type="entry name" value="CYTOSOLIC IRON-SULFUR PROTEIN ASSEMBLY PROTEIN CIAO1-RELATED"/>
    <property type="match status" value="1"/>
</dbReference>
<evidence type="ECO:0000313" key="3">
    <source>
        <dbReference type="Proteomes" id="UP000688137"/>
    </source>
</evidence>
<organism evidence="2 3">
    <name type="scientific">Paramecium primaurelia</name>
    <dbReference type="NCBI Taxonomy" id="5886"/>
    <lineage>
        <taxon>Eukaryota</taxon>
        <taxon>Sar</taxon>
        <taxon>Alveolata</taxon>
        <taxon>Ciliophora</taxon>
        <taxon>Intramacronucleata</taxon>
        <taxon>Oligohymenophorea</taxon>
        <taxon>Peniculida</taxon>
        <taxon>Parameciidae</taxon>
        <taxon>Paramecium</taxon>
    </lineage>
</organism>
<sequence>MELENSLLCKHNFQALKIINDSNIITTQRLLCHQCLKEHQNKSQLSQLMDISVAIAQVNKSQNYTSKYTNQLIYQSITHLNAFIIKFKLLQSEIQEACQQINLKALQWLQDLQLQQNKLFIERFDQSFNNQQSINDNDLNDVNYKFLSITAQYLPDLNSLINPFISFQQFNSCQQILLQLSKVNIEDAIQQLYVENRCKTLIEKREIMQQNSICDQEFINIQDMIVHFQEQNKGIQLEIIEQLQSLIGLRQKLSQSIHNLEIELNHNIFQQYGKYFQIVQNQNLLINQGCMDKFNEILNKTQKDQVIIMREEFKSKLTNCVQDLLTNHLKDLQKLIVQEQNLYNFISLKQIKSQIKQNQYCYAIQFNKDTSIMISTSSKQIKVWEFNKGQLILRNSLQKHIDDVTCLLYSNYLNSFISGCGNDDGSIVCWQMGNNYEWKSSQPFQQHKLGLRCMIMNNEENQLITGSLDKTIIIWKLDFKQNNLVYQYTLQKHQNKLLSLSMNDSETCFVSCSEDQSIIIWIKQQNIWKFKQFLQQSICDIGRQIKFLSDTQFIWLQQNQGILHFFEGQNFQFEEITEKQLILNNQKQDWNLFPIIYNKLKNIIVIRYNSNVFILRIQQDGYLKIMADPIQCQSEFIYGSLSKDGQYIVLWDMVSKQYNIYEILD</sequence>
<accession>A0A8S1QHE0</accession>
<dbReference type="Pfam" id="PF00400">
    <property type="entry name" value="WD40"/>
    <property type="match status" value="3"/>
</dbReference>